<feature type="signal peptide" evidence="1">
    <location>
        <begin position="1"/>
        <end position="16"/>
    </location>
</feature>
<keyword evidence="2" id="KW-1185">Reference proteome</keyword>
<feature type="chain" id="PRO_5037180107" evidence="1">
    <location>
        <begin position="17"/>
        <end position="216"/>
    </location>
</feature>
<sequence>MNYIFLLLIPTVLIQADGIGSCDYCQVAVQLLQYPKGGELCKSIGACKDTVLSEKCNLVDKIVANGLAVDSLYTNPDQPESRDPKQLILHSVRRHILAVHQMCHGIGTSDEISKANPTLTECIECTLLNGAMSFVFDNLLGDKVKNSIMQAIDGVCKSAGFDCTLIDAYITAIFSGLQESFTTLFQMAGLLLSPATSCKPECVEKLCLNQPLETGC</sequence>
<accession>A0A914VY08</accession>
<evidence type="ECO:0000313" key="3">
    <source>
        <dbReference type="WBParaSite" id="PSAMB.scaffold27size109617.g567.t1"/>
    </source>
</evidence>
<dbReference type="Proteomes" id="UP000887566">
    <property type="component" value="Unplaced"/>
</dbReference>
<name>A0A914VY08_9BILA</name>
<dbReference type="WBParaSite" id="PSAMB.scaffold27size109617.g567.t1">
    <property type="protein sequence ID" value="PSAMB.scaffold27size109617.g567.t1"/>
    <property type="gene ID" value="PSAMB.scaffold27size109617.g567"/>
</dbReference>
<organism evidence="2 3">
    <name type="scientific">Plectus sambesii</name>
    <dbReference type="NCBI Taxonomy" id="2011161"/>
    <lineage>
        <taxon>Eukaryota</taxon>
        <taxon>Metazoa</taxon>
        <taxon>Ecdysozoa</taxon>
        <taxon>Nematoda</taxon>
        <taxon>Chromadorea</taxon>
        <taxon>Plectida</taxon>
        <taxon>Plectina</taxon>
        <taxon>Plectoidea</taxon>
        <taxon>Plectidae</taxon>
        <taxon>Plectus</taxon>
    </lineage>
</organism>
<keyword evidence="1" id="KW-0732">Signal</keyword>
<reference evidence="3" key="1">
    <citation type="submission" date="2022-11" db="UniProtKB">
        <authorList>
            <consortium name="WormBaseParasite"/>
        </authorList>
    </citation>
    <scope>IDENTIFICATION</scope>
</reference>
<evidence type="ECO:0000313" key="2">
    <source>
        <dbReference type="Proteomes" id="UP000887566"/>
    </source>
</evidence>
<dbReference type="AlphaFoldDB" id="A0A914VY08"/>
<protein>
    <submittedName>
        <fullName evidence="3">Saposin B-type domain-containing protein</fullName>
    </submittedName>
</protein>
<proteinExistence type="predicted"/>
<evidence type="ECO:0000256" key="1">
    <source>
        <dbReference type="SAM" id="SignalP"/>
    </source>
</evidence>